<evidence type="ECO:0000313" key="2">
    <source>
        <dbReference type="Proteomes" id="UP000011185"/>
    </source>
</evidence>
<protein>
    <submittedName>
        <fullName evidence="1">Uncharacterized protein</fullName>
    </submittedName>
</protein>
<organism evidence="1 2">
    <name type="scientific">Trachipleistophora hominis</name>
    <name type="common">Microsporidian parasite</name>
    <dbReference type="NCBI Taxonomy" id="72359"/>
    <lineage>
        <taxon>Eukaryota</taxon>
        <taxon>Fungi</taxon>
        <taxon>Fungi incertae sedis</taxon>
        <taxon>Microsporidia</taxon>
        <taxon>Pleistophoridae</taxon>
        <taxon>Trachipleistophora</taxon>
    </lineage>
</organism>
<accession>L7JTL7</accession>
<gene>
    <name evidence="1" type="ORF">THOM_2290</name>
</gene>
<sequence length="102" mass="11344">LMYESVVDKAIAYLCGFKGVSWLNGYSPIESMEDVHIDALRKRLCSAIERENTALPLKRFAKILKRLAAVKRVEDAAMLHYQVASPSQQDIRPGVPDAPGSK</sequence>
<dbReference type="AlphaFoldDB" id="L7JTL7"/>
<dbReference type="EMBL" id="JH994023">
    <property type="protein sequence ID" value="ELQ74813.1"/>
    <property type="molecule type" value="Genomic_DNA"/>
</dbReference>
<feature type="non-terminal residue" evidence="1">
    <location>
        <position position="1"/>
    </location>
</feature>
<dbReference type="HOGENOM" id="CLU_2312987_0_0_1"/>
<reference evidence="1 2" key="1">
    <citation type="journal article" date="2012" name="PLoS Pathog.">
        <title>The genome of the obligate intracellular parasite Trachipleistophora hominis: new insights into microsporidian genome dynamics and reductive evolution.</title>
        <authorList>
            <person name="Heinz E."/>
            <person name="Williams T.A."/>
            <person name="Nakjang S."/>
            <person name="Noel C.J."/>
            <person name="Swan D.C."/>
            <person name="Goldberg A.V."/>
            <person name="Harris S.R."/>
            <person name="Weinmaier T."/>
            <person name="Markert S."/>
            <person name="Becher D."/>
            <person name="Bernhardt J."/>
            <person name="Dagan T."/>
            <person name="Hacker C."/>
            <person name="Lucocq J.M."/>
            <person name="Schweder T."/>
            <person name="Rattei T."/>
            <person name="Hall N."/>
            <person name="Hirt R.P."/>
            <person name="Embley T.M."/>
        </authorList>
    </citation>
    <scope>NUCLEOTIDE SEQUENCE [LARGE SCALE GENOMIC DNA]</scope>
</reference>
<evidence type="ECO:0000313" key="1">
    <source>
        <dbReference type="EMBL" id="ELQ74813.1"/>
    </source>
</evidence>
<dbReference type="VEuPathDB" id="MicrosporidiaDB:THOM_2290"/>
<name>L7JTL7_TRAHO</name>
<keyword evidence="2" id="KW-1185">Reference proteome</keyword>
<dbReference type="InParanoid" id="L7JTL7"/>
<proteinExistence type="predicted"/>
<dbReference type="Proteomes" id="UP000011185">
    <property type="component" value="Unassembled WGS sequence"/>
</dbReference>